<dbReference type="Proteomes" id="UP000712157">
    <property type="component" value="Unassembled WGS sequence"/>
</dbReference>
<dbReference type="InterPro" id="IPR011701">
    <property type="entry name" value="MFS"/>
</dbReference>
<evidence type="ECO:0000313" key="9">
    <source>
        <dbReference type="Proteomes" id="UP000712157"/>
    </source>
</evidence>
<dbReference type="Pfam" id="PF07690">
    <property type="entry name" value="MFS_1"/>
    <property type="match status" value="1"/>
</dbReference>
<dbReference type="PROSITE" id="PS50850">
    <property type="entry name" value="MFS"/>
    <property type="match status" value="1"/>
</dbReference>
<proteinExistence type="predicted"/>
<evidence type="ECO:0000256" key="6">
    <source>
        <dbReference type="SAM" id="Phobius"/>
    </source>
</evidence>
<feature type="transmembrane region" description="Helical" evidence="6">
    <location>
        <begin position="42"/>
        <end position="65"/>
    </location>
</feature>
<dbReference type="InterPro" id="IPR000849">
    <property type="entry name" value="Sugar_P_transporter"/>
</dbReference>
<feature type="transmembrane region" description="Helical" evidence="6">
    <location>
        <begin position="393"/>
        <end position="412"/>
    </location>
</feature>
<dbReference type="PANTHER" id="PTHR43826:SF7">
    <property type="entry name" value="PROTEIN UHPC, PUTATIVE-RELATED"/>
    <property type="match status" value="1"/>
</dbReference>
<feature type="domain" description="Major facilitator superfamily (MFS) profile" evidence="7">
    <location>
        <begin position="12"/>
        <end position="419"/>
    </location>
</feature>
<feature type="transmembrane region" description="Helical" evidence="6">
    <location>
        <begin position="327"/>
        <end position="351"/>
    </location>
</feature>
<dbReference type="PANTHER" id="PTHR43826">
    <property type="entry name" value="GLUCOSE-6-PHOSPHATE EXCHANGER SLC37A4"/>
    <property type="match status" value="1"/>
</dbReference>
<dbReference type="GO" id="GO:0005886">
    <property type="term" value="C:plasma membrane"/>
    <property type="evidence" value="ECO:0007669"/>
    <property type="project" value="UniProtKB-SubCell"/>
</dbReference>
<protein>
    <submittedName>
        <fullName evidence="8">MFS transporter</fullName>
    </submittedName>
</protein>
<evidence type="ECO:0000256" key="2">
    <source>
        <dbReference type="ARBA" id="ARBA00022448"/>
    </source>
</evidence>
<dbReference type="InterPro" id="IPR036259">
    <property type="entry name" value="MFS_trans_sf"/>
</dbReference>
<organism evidence="8 9">
    <name type="scientific">Diplocloster agilis</name>
    <dbReference type="NCBI Taxonomy" id="2850323"/>
    <lineage>
        <taxon>Bacteria</taxon>
        <taxon>Bacillati</taxon>
        <taxon>Bacillota</taxon>
        <taxon>Clostridia</taxon>
        <taxon>Lachnospirales</taxon>
        <taxon>Lachnospiraceae</taxon>
        <taxon>Diplocloster</taxon>
    </lineage>
</organism>
<evidence type="ECO:0000256" key="5">
    <source>
        <dbReference type="ARBA" id="ARBA00023136"/>
    </source>
</evidence>
<dbReference type="InterPro" id="IPR051337">
    <property type="entry name" value="OPA_Antiporter"/>
</dbReference>
<dbReference type="PIRSF" id="PIRSF002808">
    <property type="entry name" value="Hexose_phosphate_transp"/>
    <property type="match status" value="1"/>
</dbReference>
<feature type="transmembrane region" description="Helical" evidence="6">
    <location>
        <begin position="140"/>
        <end position="162"/>
    </location>
</feature>
<feature type="transmembrane region" description="Helical" evidence="6">
    <location>
        <begin position="226"/>
        <end position="248"/>
    </location>
</feature>
<comment type="subcellular location">
    <subcellularLocation>
        <location evidence="1">Cell membrane</location>
        <topology evidence="1">Multi-pass membrane protein</topology>
    </subcellularLocation>
</comment>
<dbReference type="GO" id="GO:0061513">
    <property type="term" value="F:glucose 6-phosphate:phosphate antiporter activity"/>
    <property type="evidence" value="ECO:0007669"/>
    <property type="project" value="TreeGrafter"/>
</dbReference>
<gene>
    <name evidence="8" type="ORF">KTH89_17310</name>
</gene>
<feature type="transmembrane region" description="Helical" evidence="6">
    <location>
        <begin position="77"/>
        <end position="100"/>
    </location>
</feature>
<dbReference type="InterPro" id="IPR020846">
    <property type="entry name" value="MFS_dom"/>
</dbReference>
<feature type="transmembrane region" description="Helical" evidence="6">
    <location>
        <begin position="363"/>
        <end position="387"/>
    </location>
</feature>
<sequence>MSSVQKKEQMKMFILCWISYANIYFGRMNLSVAQKLMQSDLSLSNTAIGGFSSLFFCVYACGKLVNGYLGDKGNNKWLIFQGLLISGLCNILFGIVHNYYVLLALWGLNGFFQSLMWCNILKIICSWYPPKQISKVMIDLSTSMVAGTFLGLSGCGLLAAFLPWKYQFLIPGGILVLNAAVWAGLAQNGPVCPQADGCVGREIASVEENMGAMNGERTGYAPAIGIIKFLFTSGLILVTLVCLPQGIVKDNVGVWGPTMVTDIYHFNVSRSSMILLAIPVLNFLGILVVGRLEEAGGLSTIRISICTLGISLLLILLLVFGMEASPVIGIGALGLLSAVMYGQNALLLGAIPTQYAAYGRVSFASGFLDCFSYIATAGFSALTGIMLDQKLGWRYIFLTWIGMILLSIAALIRCKKKTYL</sequence>
<keyword evidence="4 6" id="KW-1133">Transmembrane helix</keyword>
<dbReference type="SUPFAM" id="SSF103473">
    <property type="entry name" value="MFS general substrate transporter"/>
    <property type="match status" value="1"/>
</dbReference>
<accession>A0A949JZX1</accession>
<evidence type="ECO:0000256" key="1">
    <source>
        <dbReference type="ARBA" id="ARBA00004651"/>
    </source>
</evidence>
<keyword evidence="9" id="KW-1185">Reference proteome</keyword>
<comment type="caution">
    <text evidence="8">The sequence shown here is derived from an EMBL/GenBank/DDBJ whole genome shotgun (WGS) entry which is preliminary data.</text>
</comment>
<evidence type="ECO:0000256" key="3">
    <source>
        <dbReference type="ARBA" id="ARBA00022692"/>
    </source>
</evidence>
<evidence type="ECO:0000313" key="8">
    <source>
        <dbReference type="EMBL" id="MBU9738305.1"/>
    </source>
</evidence>
<dbReference type="EMBL" id="JAHQCW010000032">
    <property type="protein sequence ID" value="MBU9738305.1"/>
    <property type="molecule type" value="Genomic_DNA"/>
</dbReference>
<feature type="transmembrane region" description="Helical" evidence="6">
    <location>
        <begin position="12"/>
        <end position="30"/>
    </location>
</feature>
<dbReference type="AlphaFoldDB" id="A0A949JZX1"/>
<feature type="transmembrane region" description="Helical" evidence="6">
    <location>
        <begin position="301"/>
        <end position="321"/>
    </location>
</feature>
<keyword evidence="5 6" id="KW-0472">Membrane</keyword>
<name>A0A949JZX1_9FIRM</name>
<dbReference type="GO" id="GO:0035435">
    <property type="term" value="P:phosphate ion transmembrane transport"/>
    <property type="evidence" value="ECO:0007669"/>
    <property type="project" value="TreeGrafter"/>
</dbReference>
<feature type="transmembrane region" description="Helical" evidence="6">
    <location>
        <begin position="168"/>
        <end position="185"/>
    </location>
</feature>
<dbReference type="Gene3D" id="1.20.1250.20">
    <property type="entry name" value="MFS general substrate transporter like domains"/>
    <property type="match status" value="2"/>
</dbReference>
<feature type="transmembrane region" description="Helical" evidence="6">
    <location>
        <begin position="268"/>
        <end position="289"/>
    </location>
</feature>
<keyword evidence="3 6" id="KW-0812">Transmembrane</keyword>
<evidence type="ECO:0000259" key="7">
    <source>
        <dbReference type="PROSITE" id="PS50850"/>
    </source>
</evidence>
<feature type="transmembrane region" description="Helical" evidence="6">
    <location>
        <begin position="106"/>
        <end position="128"/>
    </location>
</feature>
<reference evidence="8" key="1">
    <citation type="submission" date="2021-06" db="EMBL/GenBank/DDBJ databases">
        <title>Description of novel taxa of the family Lachnospiraceae.</title>
        <authorList>
            <person name="Chaplin A.V."/>
            <person name="Sokolova S.R."/>
            <person name="Pikina A.P."/>
            <person name="Korzhanova M."/>
            <person name="Belova V."/>
            <person name="Korostin D."/>
            <person name="Efimov B.A."/>
        </authorList>
    </citation>
    <scope>NUCLEOTIDE SEQUENCE</scope>
    <source>
        <strain evidence="8">ASD5720</strain>
    </source>
</reference>
<keyword evidence="2" id="KW-0813">Transport</keyword>
<evidence type="ECO:0000256" key="4">
    <source>
        <dbReference type="ARBA" id="ARBA00022989"/>
    </source>
</evidence>